<dbReference type="Pfam" id="PF00593">
    <property type="entry name" value="TonB_dep_Rec_b-barrel"/>
    <property type="match status" value="1"/>
</dbReference>
<evidence type="ECO:0000256" key="1">
    <source>
        <dbReference type="ARBA" id="ARBA00004571"/>
    </source>
</evidence>
<evidence type="ECO:0000259" key="15">
    <source>
        <dbReference type="Pfam" id="PF07715"/>
    </source>
</evidence>
<evidence type="ECO:0000259" key="14">
    <source>
        <dbReference type="Pfam" id="PF00593"/>
    </source>
</evidence>
<evidence type="ECO:0000256" key="10">
    <source>
        <dbReference type="ARBA" id="ARBA00023237"/>
    </source>
</evidence>
<keyword evidence="10 11" id="KW-0998">Cell outer membrane</keyword>
<keyword evidence="7 12" id="KW-0798">TonB box</keyword>
<dbReference type="InterPro" id="IPR036942">
    <property type="entry name" value="Beta-barrel_TonB_sf"/>
</dbReference>
<dbReference type="RefSeq" id="WP_336435795.1">
    <property type="nucleotide sequence ID" value="NZ_JBAWKS010000001.1"/>
</dbReference>
<evidence type="ECO:0000256" key="11">
    <source>
        <dbReference type="PROSITE-ProRule" id="PRU01360"/>
    </source>
</evidence>
<gene>
    <name evidence="16" type="ORF">WAE96_13570</name>
</gene>
<evidence type="ECO:0000256" key="12">
    <source>
        <dbReference type="RuleBase" id="RU003357"/>
    </source>
</evidence>
<name>A0ABU8EUP8_9GAMM</name>
<sequence length="710" mass="79339">MNLANTNKTKKWLTLPSTLLLALNSSFLTASEDNDLFSLSLEQLLNVEVSSASLTKETLSEAPVPVTVITANMISQSGARNIKDLLVTYVPNITHVEDQNEPNIAARGVFTSSQQKILFLIDGHRLNSRSYSMASPDYAISLDKIKQIEVLRGPSSSIYGNVALTATVNIILKSATELENSKLAVTVGNQGHKQASLTYGKQGDSWDLLAWAQVFSAEGETHAISPQDNYSPNPIVDAEANLGAYQDTNTYDIGAKLNYQDWRIFANTRRSHYVEPFTTGGLSGEGYMYDKIRKYQGTGPGFSYTASHFNVNHSDTLFDWQWHQELYFDQNEVDTVVVTQPTINNALRVYWQERSSGLLTHLSKRIGKWDYLVGLQLDHMKVTDSDFKTSLNGDDYLPADQQTPLLKESSESIYSVFAQVKYRLSERWLANAGARYDQKNRTGSDNIDDFSPRLAIIYQGENGYNFKASYATSFVDATYWNRFSTLSSFRGAQTLKPEKLASLQLTPSIKLPEHQFYGAVNVFYNQLDDFIFRDNYAGENEPNYSNAGELTTWGVELESRITKRNITWHATLGYQAVIDSERFATSGDDINNVPSITANLVTSWPIFEDANASLTVRYIGEQTSPIHIISNGQEISDPYPNQGANFNAPNYKVDDVILLNAALDYQLSNSLNLALTAHNLLDAEYQQGGTTLHPYPQAGRNVRATLSYEF</sequence>
<keyword evidence="6 13" id="KW-0732">Signal</keyword>
<accession>A0ABU8EUP8</accession>
<feature type="signal peptide" evidence="13">
    <location>
        <begin position="1"/>
        <end position="30"/>
    </location>
</feature>
<keyword evidence="17" id="KW-1185">Reference proteome</keyword>
<dbReference type="Proteomes" id="UP001382455">
    <property type="component" value="Unassembled WGS sequence"/>
</dbReference>
<protein>
    <submittedName>
        <fullName evidence="16">TonB-dependent receptor</fullName>
    </submittedName>
</protein>
<keyword evidence="8 11" id="KW-0472">Membrane</keyword>
<evidence type="ECO:0000256" key="4">
    <source>
        <dbReference type="ARBA" id="ARBA00022452"/>
    </source>
</evidence>
<dbReference type="EMBL" id="JBAWKS010000001">
    <property type="protein sequence ID" value="MEI4550694.1"/>
    <property type="molecule type" value="Genomic_DNA"/>
</dbReference>
<keyword evidence="3 11" id="KW-0813">Transport</keyword>
<feature type="domain" description="TonB-dependent receptor-like beta-barrel" evidence="14">
    <location>
        <begin position="261"/>
        <end position="680"/>
    </location>
</feature>
<dbReference type="Gene3D" id="2.40.170.20">
    <property type="entry name" value="TonB-dependent receptor, beta-barrel domain"/>
    <property type="match status" value="1"/>
</dbReference>
<evidence type="ECO:0000313" key="17">
    <source>
        <dbReference type="Proteomes" id="UP001382455"/>
    </source>
</evidence>
<dbReference type="PANTHER" id="PTHR30069:SF29">
    <property type="entry name" value="HEMOGLOBIN AND HEMOGLOBIN-HAPTOGLOBIN-BINDING PROTEIN 1-RELATED"/>
    <property type="match status" value="1"/>
</dbReference>
<evidence type="ECO:0000256" key="6">
    <source>
        <dbReference type="ARBA" id="ARBA00022729"/>
    </source>
</evidence>
<comment type="subcellular location">
    <subcellularLocation>
        <location evidence="1 11">Cell outer membrane</location>
        <topology evidence="1 11">Multi-pass membrane protein</topology>
    </subcellularLocation>
</comment>
<comment type="caution">
    <text evidence="16">The sequence shown here is derived from an EMBL/GenBank/DDBJ whole genome shotgun (WGS) entry which is preliminary data.</text>
</comment>
<feature type="domain" description="TonB-dependent receptor plug" evidence="15">
    <location>
        <begin position="59"/>
        <end position="164"/>
    </location>
</feature>
<evidence type="ECO:0000256" key="9">
    <source>
        <dbReference type="ARBA" id="ARBA00023170"/>
    </source>
</evidence>
<keyword evidence="5 11" id="KW-0812">Transmembrane</keyword>
<reference evidence="16 17" key="1">
    <citation type="submission" date="2023-12" db="EMBL/GenBank/DDBJ databases">
        <title>Friends and Foes: Symbiotic and Algicidal bacterial influence on Karenia brevis blooms.</title>
        <authorList>
            <person name="Fei C."/>
            <person name="Mohamed A.R."/>
            <person name="Booker A."/>
            <person name="Arshad M."/>
            <person name="Klass S."/>
            <person name="Ahn S."/>
            <person name="Gilbert P.M."/>
            <person name="Heil C.A."/>
            <person name="Martinez J.M."/>
            <person name="Amin S.A."/>
        </authorList>
    </citation>
    <scope>NUCLEOTIDE SEQUENCE [LARGE SCALE GENOMIC DNA]</scope>
    <source>
        <strain evidence="16 17">CE15</strain>
    </source>
</reference>
<comment type="similarity">
    <text evidence="2">Belongs to the TonB-dependent receptor family. Hemoglobin/haptoglobin binding protein subfamily.</text>
</comment>
<dbReference type="Pfam" id="PF07715">
    <property type="entry name" value="Plug"/>
    <property type="match status" value="1"/>
</dbReference>
<keyword evidence="9 16" id="KW-0675">Receptor</keyword>
<evidence type="ECO:0000256" key="7">
    <source>
        <dbReference type="ARBA" id="ARBA00023077"/>
    </source>
</evidence>
<evidence type="ECO:0000256" key="13">
    <source>
        <dbReference type="SAM" id="SignalP"/>
    </source>
</evidence>
<dbReference type="InterPro" id="IPR000531">
    <property type="entry name" value="Beta-barrel_TonB"/>
</dbReference>
<dbReference type="PROSITE" id="PS52016">
    <property type="entry name" value="TONB_DEPENDENT_REC_3"/>
    <property type="match status" value="1"/>
</dbReference>
<organism evidence="16 17">
    <name type="scientific">Pseudoalteromonas spongiae</name>
    <dbReference type="NCBI Taxonomy" id="298657"/>
    <lineage>
        <taxon>Bacteria</taxon>
        <taxon>Pseudomonadati</taxon>
        <taxon>Pseudomonadota</taxon>
        <taxon>Gammaproteobacteria</taxon>
        <taxon>Alteromonadales</taxon>
        <taxon>Pseudoalteromonadaceae</taxon>
        <taxon>Pseudoalteromonas</taxon>
    </lineage>
</organism>
<dbReference type="CDD" id="cd01347">
    <property type="entry name" value="ligand_gated_channel"/>
    <property type="match status" value="1"/>
</dbReference>
<proteinExistence type="inferred from homology"/>
<feature type="chain" id="PRO_5046434506" evidence="13">
    <location>
        <begin position="31"/>
        <end position="710"/>
    </location>
</feature>
<evidence type="ECO:0000313" key="16">
    <source>
        <dbReference type="EMBL" id="MEI4550694.1"/>
    </source>
</evidence>
<evidence type="ECO:0000256" key="3">
    <source>
        <dbReference type="ARBA" id="ARBA00022448"/>
    </source>
</evidence>
<evidence type="ECO:0000256" key="5">
    <source>
        <dbReference type="ARBA" id="ARBA00022692"/>
    </source>
</evidence>
<dbReference type="InterPro" id="IPR037066">
    <property type="entry name" value="Plug_dom_sf"/>
</dbReference>
<dbReference type="InterPro" id="IPR039426">
    <property type="entry name" value="TonB-dep_rcpt-like"/>
</dbReference>
<evidence type="ECO:0000256" key="8">
    <source>
        <dbReference type="ARBA" id="ARBA00023136"/>
    </source>
</evidence>
<dbReference type="SUPFAM" id="SSF56935">
    <property type="entry name" value="Porins"/>
    <property type="match status" value="1"/>
</dbReference>
<keyword evidence="4 11" id="KW-1134">Transmembrane beta strand</keyword>
<evidence type="ECO:0000256" key="2">
    <source>
        <dbReference type="ARBA" id="ARBA00008143"/>
    </source>
</evidence>
<dbReference type="InterPro" id="IPR012910">
    <property type="entry name" value="Plug_dom"/>
</dbReference>
<dbReference type="PANTHER" id="PTHR30069">
    <property type="entry name" value="TONB-DEPENDENT OUTER MEMBRANE RECEPTOR"/>
    <property type="match status" value="1"/>
</dbReference>
<dbReference type="Gene3D" id="2.170.130.10">
    <property type="entry name" value="TonB-dependent receptor, plug domain"/>
    <property type="match status" value="1"/>
</dbReference>